<keyword evidence="1" id="KW-0540">Nuclease</keyword>
<accession>A0A8S5T8R9</accession>
<evidence type="ECO:0000313" key="1">
    <source>
        <dbReference type="EMBL" id="DAF59732.1"/>
    </source>
</evidence>
<proteinExistence type="predicted"/>
<sequence length="70" mass="7764">MKVKPLLKSIDPSNFLSQYLQALGIQDVDKYLNAGLDVMDSPLDYPNMKEGVERLRKAIDGGEKIGVLVD</sequence>
<protein>
    <submittedName>
        <fullName evidence="1">Single-stranded DNA specific exonuclease RecJ, single-stranded DNA, DNA repair.5A</fullName>
    </submittedName>
</protein>
<keyword evidence="1" id="KW-0378">Hydrolase</keyword>
<organism evidence="1">
    <name type="scientific">Siphoviridae sp. ct0Wl9</name>
    <dbReference type="NCBI Taxonomy" id="2827763"/>
    <lineage>
        <taxon>Viruses</taxon>
        <taxon>Duplodnaviria</taxon>
        <taxon>Heunggongvirae</taxon>
        <taxon>Uroviricota</taxon>
        <taxon>Caudoviricetes</taxon>
    </lineage>
</organism>
<dbReference type="GO" id="GO:0004527">
    <property type="term" value="F:exonuclease activity"/>
    <property type="evidence" value="ECO:0007669"/>
    <property type="project" value="UniProtKB-KW"/>
</dbReference>
<keyword evidence="1" id="KW-0269">Exonuclease</keyword>
<reference evidence="1" key="1">
    <citation type="journal article" date="2021" name="Proc. Natl. Acad. Sci. U.S.A.">
        <title>A Catalog of Tens of Thousands of Viruses from Human Metagenomes Reveals Hidden Associations with Chronic Diseases.</title>
        <authorList>
            <person name="Tisza M.J."/>
            <person name="Buck C.B."/>
        </authorList>
    </citation>
    <scope>NUCLEOTIDE SEQUENCE</scope>
    <source>
        <strain evidence="1">Ct0Wl9</strain>
    </source>
</reference>
<name>A0A8S5T8R9_9CAUD</name>
<dbReference type="EMBL" id="BK032775">
    <property type="protein sequence ID" value="DAF59732.1"/>
    <property type="molecule type" value="Genomic_DNA"/>
</dbReference>